<name>A0A1F5K2J1_9BACT</name>
<evidence type="ECO:0000313" key="3">
    <source>
        <dbReference type="Proteomes" id="UP000179051"/>
    </source>
</evidence>
<dbReference type="SUPFAM" id="SSF88697">
    <property type="entry name" value="PUA domain-like"/>
    <property type="match status" value="1"/>
</dbReference>
<protein>
    <recommendedName>
        <fullName evidence="1">DUF3850 domain-containing protein</fullName>
    </recommendedName>
</protein>
<comment type="caution">
    <text evidence="2">The sequence shown here is derived from an EMBL/GenBank/DDBJ whole genome shotgun (WGS) entry which is preliminary data.</text>
</comment>
<dbReference type="AlphaFoldDB" id="A0A1F5K2J1"/>
<dbReference type="Pfam" id="PF12961">
    <property type="entry name" value="DUF3850"/>
    <property type="match status" value="1"/>
</dbReference>
<accession>A0A1F5K2J1</accession>
<reference evidence="2 3" key="1">
    <citation type="journal article" date="2016" name="Nat. Commun.">
        <title>Thousands of microbial genomes shed light on interconnected biogeochemical processes in an aquifer system.</title>
        <authorList>
            <person name="Anantharaman K."/>
            <person name="Brown C.T."/>
            <person name="Hug L.A."/>
            <person name="Sharon I."/>
            <person name="Castelle C.J."/>
            <person name="Probst A.J."/>
            <person name="Thomas B.C."/>
            <person name="Singh A."/>
            <person name="Wilkins M.J."/>
            <person name="Karaoz U."/>
            <person name="Brodie E.L."/>
            <person name="Williams K.H."/>
            <person name="Hubbard S.S."/>
            <person name="Banfield J.F."/>
        </authorList>
    </citation>
    <scope>NUCLEOTIDE SEQUENCE [LARGE SCALE GENOMIC DNA]</scope>
</reference>
<gene>
    <name evidence="2" type="ORF">A3E66_04520</name>
</gene>
<dbReference type="EMBL" id="MFDF01000019">
    <property type="protein sequence ID" value="OGE35055.1"/>
    <property type="molecule type" value="Genomic_DNA"/>
</dbReference>
<dbReference type="Proteomes" id="UP000179051">
    <property type="component" value="Unassembled WGS sequence"/>
</dbReference>
<proteinExistence type="predicted"/>
<dbReference type="InterPro" id="IPR039440">
    <property type="entry name" value="DUF3850"/>
</dbReference>
<sequence length="101" mass="11954">MEPIITCTNRNMNSTKSIEKKVWPEYFQKILDGVKTYELRLADFQCNPGDTLVLQEWDPNTKEYTGRKLEKTVTYVGKTKDLSFWSKEEIEEYGYQIIAFK</sequence>
<organism evidence="2 3">
    <name type="scientific">Candidatus Daviesbacteria bacterium RIFCSPHIGHO2_12_FULL_37_16</name>
    <dbReference type="NCBI Taxonomy" id="1797778"/>
    <lineage>
        <taxon>Bacteria</taxon>
        <taxon>Candidatus Daviesiibacteriota</taxon>
    </lineage>
</organism>
<feature type="domain" description="DUF3850" evidence="1">
    <location>
        <begin position="21"/>
        <end position="81"/>
    </location>
</feature>
<dbReference type="InterPro" id="IPR015947">
    <property type="entry name" value="PUA-like_sf"/>
</dbReference>
<evidence type="ECO:0000259" key="1">
    <source>
        <dbReference type="Pfam" id="PF12961"/>
    </source>
</evidence>
<dbReference type="Gene3D" id="2.30.130.30">
    <property type="entry name" value="Hypothetical protein"/>
    <property type="match status" value="1"/>
</dbReference>
<evidence type="ECO:0000313" key="2">
    <source>
        <dbReference type="EMBL" id="OGE35055.1"/>
    </source>
</evidence>